<dbReference type="AlphaFoldDB" id="A0A3B0WNS6"/>
<organism evidence="1">
    <name type="scientific">hydrothermal vent metagenome</name>
    <dbReference type="NCBI Taxonomy" id="652676"/>
    <lineage>
        <taxon>unclassified sequences</taxon>
        <taxon>metagenomes</taxon>
        <taxon>ecological metagenomes</taxon>
    </lineage>
</organism>
<dbReference type="PANTHER" id="PTHR36112:SF1">
    <property type="entry name" value="RIBOSOMAL RNA SMALL SUBUNIT METHYLTRANSFERASE J"/>
    <property type="match status" value="1"/>
</dbReference>
<dbReference type="EMBL" id="UOFF01000427">
    <property type="protein sequence ID" value="VAW57628.1"/>
    <property type="molecule type" value="Genomic_DNA"/>
</dbReference>
<dbReference type="HAMAP" id="MF_01523">
    <property type="entry name" value="16SrRNA_methyltr_J"/>
    <property type="match status" value="1"/>
</dbReference>
<sequence>MKTPTPSILTISYAHPAQKPAAQAFAEAHELPYQPLHKTRSDLSLNFTEMQLELVDLASKMTLVVDFIGGSLGHRKKYGGGKGQTIAKAIGLKQGKPIPSVLDATAGLGKDSYVLACLGCPVILVERSPIVAALVKDGIERASLNIEFTNIINTGFILHNQDALDYIQAIEDNDKPDVIYLDPMYPEKKKSASVKKNMQMLQKLLGHDLDTDEVLSAALLKADKRVVVKRPKGAPPLDIKKQPTLSYESKGTRYDVYVIPETL</sequence>
<dbReference type="PANTHER" id="PTHR36112">
    <property type="entry name" value="RIBOSOMAL RNA SMALL SUBUNIT METHYLTRANSFERASE J"/>
    <property type="match status" value="1"/>
</dbReference>
<dbReference type="CDD" id="cd02440">
    <property type="entry name" value="AdoMet_MTases"/>
    <property type="match status" value="1"/>
</dbReference>
<keyword evidence="1" id="KW-0489">Methyltransferase</keyword>
<dbReference type="EC" id="2.1.1.242" evidence="1"/>
<dbReference type="InterPro" id="IPR007536">
    <property type="entry name" value="16SrRNA_methylTrfase_J"/>
</dbReference>
<dbReference type="SUPFAM" id="SSF53335">
    <property type="entry name" value="S-adenosyl-L-methionine-dependent methyltransferases"/>
    <property type="match status" value="1"/>
</dbReference>
<evidence type="ECO:0000313" key="1">
    <source>
        <dbReference type="EMBL" id="VAW57628.1"/>
    </source>
</evidence>
<accession>A0A3B0WNS6</accession>
<dbReference type="InterPro" id="IPR029063">
    <property type="entry name" value="SAM-dependent_MTases_sf"/>
</dbReference>
<dbReference type="GO" id="GO:0008990">
    <property type="term" value="F:rRNA (guanine-N2-)-methyltransferase activity"/>
    <property type="evidence" value="ECO:0007669"/>
    <property type="project" value="InterPro"/>
</dbReference>
<protein>
    <submittedName>
        <fullName evidence="1">16S rRNA (Guanine(1516)-N(2))-methyltransferase</fullName>
        <ecNumber evidence="1">2.1.1.242</ecNumber>
    </submittedName>
</protein>
<dbReference type="Gene3D" id="3.40.50.150">
    <property type="entry name" value="Vaccinia Virus protein VP39"/>
    <property type="match status" value="1"/>
</dbReference>
<gene>
    <name evidence="1" type="ORF">MNBD_GAMMA07-2377</name>
</gene>
<reference evidence="1" key="1">
    <citation type="submission" date="2018-06" db="EMBL/GenBank/DDBJ databases">
        <authorList>
            <person name="Zhirakovskaya E."/>
        </authorList>
    </citation>
    <scope>NUCLEOTIDE SEQUENCE</scope>
</reference>
<proteinExistence type="inferred from homology"/>
<name>A0A3B0WNS6_9ZZZZ</name>
<keyword evidence="1" id="KW-0808">Transferase</keyword>
<dbReference type="Pfam" id="PF04445">
    <property type="entry name" value="SAM_MT"/>
    <property type="match status" value="1"/>
</dbReference>